<reference evidence="1 2" key="1">
    <citation type="submission" date="2020-04" db="EMBL/GenBank/DDBJ databases">
        <authorList>
            <person name="Hitch T.C.A."/>
            <person name="Wylensek D."/>
            <person name="Clavel T."/>
        </authorList>
    </citation>
    <scope>NUCLEOTIDE SEQUENCE [LARGE SCALE GENOMIC DNA]</scope>
    <source>
        <strain evidence="1 2">COR2-253-APC-1A</strain>
    </source>
</reference>
<proteinExistence type="predicted"/>
<dbReference type="AlphaFoldDB" id="A0A848AV12"/>
<protein>
    <submittedName>
        <fullName evidence="1">Uncharacterized protein</fullName>
    </submittedName>
</protein>
<sequence length="82" mass="8905">MASSPGLPVVPESGTGYCAAKAMVYYGLQGYLLIDLNGTIVAEFTKMKIFSKLLLRFFGNCGIIKTMKIFSKNFGSLLSGRK</sequence>
<evidence type="ECO:0000313" key="1">
    <source>
        <dbReference type="EMBL" id="NMD85420.1"/>
    </source>
</evidence>
<evidence type="ECO:0000313" key="2">
    <source>
        <dbReference type="Proteomes" id="UP000576225"/>
    </source>
</evidence>
<accession>A0A848AV12</accession>
<dbReference type="EMBL" id="JABAEW010000003">
    <property type="protein sequence ID" value="NMD85420.1"/>
    <property type="molecule type" value="Genomic_DNA"/>
</dbReference>
<organism evidence="1 2">
    <name type="scientific">Victivallis vadensis</name>
    <dbReference type="NCBI Taxonomy" id="172901"/>
    <lineage>
        <taxon>Bacteria</taxon>
        <taxon>Pseudomonadati</taxon>
        <taxon>Lentisphaerota</taxon>
        <taxon>Lentisphaeria</taxon>
        <taxon>Victivallales</taxon>
        <taxon>Victivallaceae</taxon>
        <taxon>Victivallis</taxon>
    </lineage>
</organism>
<dbReference type="RefSeq" id="WP_168961453.1">
    <property type="nucleotide sequence ID" value="NZ_JABAEW010000003.1"/>
</dbReference>
<gene>
    <name evidence="1" type="ORF">HF882_02360</name>
</gene>
<dbReference type="Proteomes" id="UP000576225">
    <property type="component" value="Unassembled WGS sequence"/>
</dbReference>
<comment type="caution">
    <text evidence="1">The sequence shown here is derived from an EMBL/GenBank/DDBJ whole genome shotgun (WGS) entry which is preliminary data.</text>
</comment>
<name>A0A848AV12_9BACT</name>